<evidence type="ECO:0000313" key="3">
    <source>
        <dbReference type="Proteomes" id="UP000235786"/>
    </source>
</evidence>
<dbReference type="OrthoDB" id="3531276at2759"/>
<name>A0A2J6S4C7_HYAVF</name>
<gene>
    <name evidence="2" type="ORF">L207DRAFT_524970</name>
</gene>
<keyword evidence="3" id="KW-1185">Reference proteome</keyword>
<dbReference type="Proteomes" id="UP000235786">
    <property type="component" value="Unassembled WGS sequence"/>
</dbReference>
<feature type="signal peptide" evidence="1">
    <location>
        <begin position="1"/>
        <end position="21"/>
    </location>
</feature>
<protein>
    <submittedName>
        <fullName evidence="2">Uncharacterized protein</fullName>
    </submittedName>
</protein>
<dbReference type="EMBL" id="KZ613940">
    <property type="protein sequence ID" value="PMD45615.1"/>
    <property type="molecule type" value="Genomic_DNA"/>
</dbReference>
<proteinExistence type="predicted"/>
<feature type="chain" id="PRO_5014443359" evidence="1">
    <location>
        <begin position="22"/>
        <end position="370"/>
    </location>
</feature>
<reference evidence="2 3" key="1">
    <citation type="submission" date="2016-04" db="EMBL/GenBank/DDBJ databases">
        <title>A degradative enzymes factory behind the ericoid mycorrhizal symbiosis.</title>
        <authorList>
            <consortium name="DOE Joint Genome Institute"/>
            <person name="Martino E."/>
            <person name="Morin E."/>
            <person name="Grelet G."/>
            <person name="Kuo A."/>
            <person name="Kohler A."/>
            <person name="Daghino S."/>
            <person name="Barry K."/>
            <person name="Choi C."/>
            <person name="Cichocki N."/>
            <person name="Clum A."/>
            <person name="Copeland A."/>
            <person name="Hainaut M."/>
            <person name="Haridas S."/>
            <person name="Labutti K."/>
            <person name="Lindquist E."/>
            <person name="Lipzen A."/>
            <person name="Khouja H.-R."/>
            <person name="Murat C."/>
            <person name="Ohm R."/>
            <person name="Olson A."/>
            <person name="Spatafora J."/>
            <person name="Veneault-Fourrey C."/>
            <person name="Henrissat B."/>
            <person name="Grigoriev I."/>
            <person name="Martin F."/>
            <person name="Perotto S."/>
        </authorList>
    </citation>
    <scope>NUCLEOTIDE SEQUENCE [LARGE SCALE GENOMIC DNA]</scope>
    <source>
        <strain evidence="2 3">F</strain>
    </source>
</reference>
<evidence type="ECO:0000256" key="1">
    <source>
        <dbReference type="SAM" id="SignalP"/>
    </source>
</evidence>
<dbReference type="AlphaFoldDB" id="A0A2J6S4C7"/>
<accession>A0A2J6S4C7</accession>
<evidence type="ECO:0000313" key="2">
    <source>
        <dbReference type="EMBL" id="PMD45615.1"/>
    </source>
</evidence>
<organism evidence="2 3">
    <name type="scientific">Hyaloscypha variabilis (strain UAMH 11265 / GT02V1 / F)</name>
    <name type="common">Meliniomyces variabilis</name>
    <dbReference type="NCBI Taxonomy" id="1149755"/>
    <lineage>
        <taxon>Eukaryota</taxon>
        <taxon>Fungi</taxon>
        <taxon>Dikarya</taxon>
        <taxon>Ascomycota</taxon>
        <taxon>Pezizomycotina</taxon>
        <taxon>Leotiomycetes</taxon>
        <taxon>Helotiales</taxon>
        <taxon>Hyaloscyphaceae</taxon>
        <taxon>Hyaloscypha</taxon>
        <taxon>Hyaloscypha variabilis</taxon>
    </lineage>
</organism>
<sequence>MSNFRRISIFILLALVFSVLAATPESEPQSTLANNNTDGPWVEEPWVVELWDGHRPDSWSYTRSLKDWSHCNYSSKQWCAATSVVRWGGKFYDPLSFKGAENDSYAVAFHLSTEVAVSVAQTRNGTLFDVAIVNGSEEYKRMMGQVQQDLKGDRSLYYTEIDRNPGWGWHDLTGFSKYTNYLQRIYNYLKNGPPPVFSPDPTPIFTEILQSLNLATEEKLETKLNYTETRYDKGIRVSAPWEFNETFVGALKRAMDTLEPGRVWIYGPEVSPWTEWHDHSNDEVNYGGENGTTLALESARALVEMMEYDPEYRYGDFICGTPFVEEEMRIEREMKANGTWVEPIYKKRVKWECSNWEECWRAWPWKWNSR</sequence>
<keyword evidence="1" id="KW-0732">Signal</keyword>